<dbReference type="Proteomes" id="UP000248291">
    <property type="component" value="Unassembled WGS sequence"/>
</dbReference>
<dbReference type="AlphaFoldDB" id="A0AAN4PZK3"/>
<accession>A0AAN4PZK3</accession>
<evidence type="ECO:0000313" key="1">
    <source>
        <dbReference type="EMBL" id="GBH14211.1"/>
    </source>
</evidence>
<sequence length="39" mass="4499">MRRSGSHAVLDALRPVLIALRSVSRFPSSAPRRYHRRIL</sequence>
<name>A0AAN4PZK3_PSESF</name>
<reference evidence="1 2" key="1">
    <citation type="submission" date="2018-04" db="EMBL/GenBank/DDBJ databases">
        <title>Draft genome sequence of Pseudomonas syringae pv. actinidiae biovar 3 strains isolated from kiwifruit in Kagawa prefecture.</title>
        <authorList>
            <person name="Tabuchi M."/>
            <person name="Saito M."/>
            <person name="Fujiwara S."/>
            <person name="Sasa N."/>
            <person name="Akimitsu K."/>
            <person name="Gomi K."/>
            <person name="Konishi-Sugita S."/>
            <person name="Hamano K."/>
            <person name="Kataoka I."/>
        </authorList>
    </citation>
    <scope>NUCLEOTIDE SEQUENCE [LARGE SCALE GENOMIC DNA]</scope>
    <source>
        <strain evidence="1 2">MAFF212211</strain>
    </source>
</reference>
<gene>
    <name evidence="1" type="ORF">KPSA3_00096</name>
</gene>
<comment type="caution">
    <text evidence="1">The sequence shown here is derived from an EMBL/GenBank/DDBJ whole genome shotgun (WGS) entry which is preliminary data.</text>
</comment>
<organism evidence="1 2">
    <name type="scientific">Pseudomonas syringae pv. actinidiae</name>
    <dbReference type="NCBI Taxonomy" id="103796"/>
    <lineage>
        <taxon>Bacteria</taxon>
        <taxon>Pseudomonadati</taxon>
        <taxon>Pseudomonadota</taxon>
        <taxon>Gammaproteobacteria</taxon>
        <taxon>Pseudomonadales</taxon>
        <taxon>Pseudomonadaceae</taxon>
        <taxon>Pseudomonas</taxon>
        <taxon>Pseudomonas syringae</taxon>
    </lineage>
</organism>
<proteinExistence type="predicted"/>
<evidence type="ECO:0000313" key="2">
    <source>
        <dbReference type="Proteomes" id="UP000248291"/>
    </source>
</evidence>
<protein>
    <submittedName>
        <fullName evidence="1">Uncharacterized protein</fullName>
    </submittedName>
</protein>
<dbReference type="EMBL" id="BGKA01000003">
    <property type="protein sequence ID" value="GBH14211.1"/>
    <property type="molecule type" value="Genomic_DNA"/>
</dbReference>